<proteinExistence type="predicted"/>
<sequence length="105" mass="11616">MRQARCREMPRALRTRCGDRVASSAASPMPLACLRVDLELHLLSISGYYPVFIRIISRYAAKGPAPAVLYKSRPSSAHFAPARGSHSQRLFRQIDDITLNTSTSG</sequence>
<dbReference type="EMBL" id="KK583440">
    <property type="protein sequence ID" value="KDO18408.1"/>
    <property type="molecule type" value="Genomic_DNA"/>
</dbReference>
<name>A0A067BJQ5_SAPPC</name>
<dbReference type="Proteomes" id="UP000030745">
    <property type="component" value="Unassembled WGS sequence"/>
</dbReference>
<dbReference type="GeneID" id="24142304"/>
<gene>
    <name evidence="1" type="ORF">SPRG_21693</name>
</gene>
<evidence type="ECO:0000313" key="1">
    <source>
        <dbReference type="EMBL" id="KDO18408.1"/>
    </source>
</evidence>
<accession>A0A067BJQ5</accession>
<keyword evidence="2" id="KW-1185">Reference proteome</keyword>
<organism evidence="1 2">
    <name type="scientific">Saprolegnia parasitica (strain CBS 223.65)</name>
    <dbReference type="NCBI Taxonomy" id="695850"/>
    <lineage>
        <taxon>Eukaryota</taxon>
        <taxon>Sar</taxon>
        <taxon>Stramenopiles</taxon>
        <taxon>Oomycota</taxon>
        <taxon>Saprolegniomycetes</taxon>
        <taxon>Saprolegniales</taxon>
        <taxon>Saprolegniaceae</taxon>
        <taxon>Saprolegnia</taxon>
    </lineage>
</organism>
<dbReference type="VEuPathDB" id="FungiDB:SPRG_21693"/>
<dbReference type="KEGG" id="spar:SPRG_21693"/>
<protein>
    <submittedName>
        <fullName evidence="1">Uncharacterized protein</fullName>
    </submittedName>
</protein>
<evidence type="ECO:0000313" key="2">
    <source>
        <dbReference type="Proteomes" id="UP000030745"/>
    </source>
</evidence>
<dbReference type="AlphaFoldDB" id="A0A067BJQ5"/>
<reference evidence="1 2" key="1">
    <citation type="journal article" date="2013" name="PLoS Genet.">
        <title>Distinctive expansion of potential virulence genes in the genome of the oomycete fish pathogen Saprolegnia parasitica.</title>
        <authorList>
            <person name="Jiang R.H."/>
            <person name="de Bruijn I."/>
            <person name="Haas B.J."/>
            <person name="Belmonte R."/>
            <person name="Lobach L."/>
            <person name="Christie J."/>
            <person name="van den Ackerveken G."/>
            <person name="Bottin A."/>
            <person name="Bulone V."/>
            <person name="Diaz-Moreno S.M."/>
            <person name="Dumas B."/>
            <person name="Fan L."/>
            <person name="Gaulin E."/>
            <person name="Govers F."/>
            <person name="Grenville-Briggs L.J."/>
            <person name="Horner N.R."/>
            <person name="Levin J.Z."/>
            <person name="Mammella M."/>
            <person name="Meijer H.J."/>
            <person name="Morris P."/>
            <person name="Nusbaum C."/>
            <person name="Oome S."/>
            <person name="Phillips A.J."/>
            <person name="van Rooyen D."/>
            <person name="Rzeszutek E."/>
            <person name="Saraiva M."/>
            <person name="Secombes C.J."/>
            <person name="Seidl M.F."/>
            <person name="Snel B."/>
            <person name="Stassen J.H."/>
            <person name="Sykes S."/>
            <person name="Tripathy S."/>
            <person name="van den Berg H."/>
            <person name="Vega-Arreguin J.C."/>
            <person name="Wawra S."/>
            <person name="Young S.K."/>
            <person name="Zeng Q."/>
            <person name="Dieguez-Uribeondo J."/>
            <person name="Russ C."/>
            <person name="Tyler B.M."/>
            <person name="van West P."/>
        </authorList>
    </citation>
    <scope>NUCLEOTIDE SEQUENCE [LARGE SCALE GENOMIC DNA]</scope>
    <source>
        <strain evidence="1 2">CBS 223.65</strain>
    </source>
</reference>
<feature type="non-terminal residue" evidence="1">
    <location>
        <position position="105"/>
    </location>
</feature>
<dbReference type="RefSeq" id="XP_012210885.1">
    <property type="nucleotide sequence ID" value="XM_012355495.1"/>
</dbReference>